<keyword evidence="1" id="KW-0812">Transmembrane</keyword>
<feature type="transmembrane region" description="Helical" evidence="1">
    <location>
        <begin position="141"/>
        <end position="164"/>
    </location>
</feature>
<comment type="caution">
    <text evidence="3">The sequence shown here is derived from an EMBL/GenBank/DDBJ whole genome shotgun (WGS) entry which is preliminary data.</text>
</comment>
<feature type="transmembrane region" description="Helical" evidence="1">
    <location>
        <begin position="257"/>
        <end position="274"/>
    </location>
</feature>
<evidence type="ECO:0000259" key="2">
    <source>
        <dbReference type="Pfam" id="PF02517"/>
    </source>
</evidence>
<sequence length="378" mass="41599">MNYYDRNMNGNVRWYDWIAVFWLTIVAWIFGQLAFTSPFLDMLRDLNPEAADQLNELMNAGMTTDVIAQIGFASLLFIIGGLMAAIGFGVHYLGTKGRGSLVTGLIGAFMTFAGGGIFLLANGEMGEANGLILSVVGLSPVAYMLMLLTFPAALGGLYLGWKLVHKLPLKDLHTAWVSFRWRRVFESFLIMWVVLAAYGLFTSQFSEKSPEFVFDAARFLPYAILSLLLLPIQSATEEIVVRGYMNKGLTHILRSKWVAFILTSGLFMALHLANPEAQAGAEAGNLPIVMSGYFFFGFACCLMVLIDDGLESAIGVHAGNNTFAAIFVNYENSALPTPSIWQVKSEPTSDAVSVIVILMIVLVILYATRRPKREKSII</sequence>
<protein>
    <recommendedName>
        <fullName evidence="2">CAAX prenyl protease 2/Lysostaphin resistance protein A-like domain-containing protein</fullName>
    </recommendedName>
</protein>
<gene>
    <name evidence="3" type="ORF">GCM10007853_09540</name>
</gene>
<reference evidence="3" key="2">
    <citation type="submission" date="2023-01" db="EMBL/GenBank/DDBJ databases">
        <title>Draft genome sequence of Algimonas ampicilliniresistens strain NBRC 108219.</title>
        <authorList>
            <person name="Sun Q."/>
            <person name="Mori K."/>
        </authorList>
    </citation>
    <scope>NUCLEOTIDE SEQUENCE</scope>
    <source>
        <strain evidence="3">NBRC 108219</strain>
    </source>
</reference>
<dbReference type="Pfam" id="PF02517">
    <property type="entry name" value="Rce1-like"/>
    <property type="match status" value="1"/>
</dbReference>
<feature type="transmembrane region" description="Helical" evidence="1">
    <location>
        <begin position="184"/>
        <end position="201"/>
    </location>
</feature>
<name>A0ABQ5V7M7_9PROT</name>
<proteinExistence type="predicted"/>
<evidence type="ECO:0000313" key="3">
    <source>
        <dbReference type="EMBL" id="GLQ23080.1"/>
    </source>
</evidence>
<dbReference type="Proteomes" id="UP001161391">
    <property type="component" value="Unassembled WGS sequence"/>
</dbReference>
<feature type="domain" description="CAAX prenyl protease 2/Lysostaphin resistance protein A-like" evidence="2">
    <location>
        <begin position="223"/>
        <end position="323"/>
    </location>
</feature>
<feature type="transmembrane region" description="Helical" evidence="1">
    <location>
        <begin position="350"/>
        <end position="368"/>
    </location>
</feature>
<accession>A0ABQ5V7M7</accession>
<dbReference type="InterPro" id="IPR003675">
    <property type="entry name" value="Rce1/LyrA-like_dom"/>
</dbReference>
<feature type="transmembrane region" description="Helical" evidence="1">
    <location>
        <begin position="66"/>
        <end position="89"/>
    </location>
</feature>
<organism evidence="3 4">
    <name type="scientific">Algimonas ampicilliniresistens</name>
    <dbReference type="NCBI Taxonomy" id="1298735"/>
    <lineage>
        <taxon>Bacteria</taxon>
        <taxon>Pseudomonadati</taxon>
        <taxon>Pseudomonadota</taxon>
        <taxon>Alphaproteobacteria</taxon>
        <taxon>Maricaulales</taxon>
        <taxon>Robiginitomaculaceae</taxon>
        <taxon>Algimonas</taxon>
    </lineage>
</organism>
<evidence type="ECO:0000313" key="4">
    <source>
        <dbReference type="Proteomes" id="UP001161391"/>
    </source>
</evidence>
<keyword evidence="1" id="KW-1133">Transmembrane helix</keyword>
<feature type="transmembrane region" description="Helical" evidence="1">
    <location>
        <begin position="286"/>
        <end position="306"/>
    </location>
</feature>
<keyword evidence="4" id="KW-1185">Reference proteome</keyword>
<dbReference type="EMBL" id="BSNK01000001">
    <property type="protein sequence ID" value="GLQ23080.1"/>
    <property type="molecule type" value="Genomic_DNA"/>
</dbReference>
<feature type="transmembrane region" description="Helical" evidence="1">
    <location>
        <begin position="101"/>
        <end position="121"/>
    </location>
</feature>
<keyword evidence="1" id="KW-0472">Membrane</keyword>
<evidence type="ECO:0000256" key="1">
    <source>
        <dbReference type="SAM" id="Phobius"/>
    </source>
</evidence>
<reference evidence="3" key="1">
    <citation type="journal article" date="2014" name="Int. J. Syst. Evol. Microbiol.">
        <title>Complete genome of a new Firmicutes species belonging to the dominant human colonic microbiota ('Ruminococcus bicirculans') reveals two chromosomes and a selective capacity to utilize plant glucans.</title>
        <authorList>
            <consortium name="NISC Comparative Sequencing Program"/>
            <person name="Wegmann U."/>
            <person name="Louis P."/>
            <person name="Goesmann A."/>
            <person name="Henrissat B."/>
            <person name="Duncan S.H."/>
            <person name="Flint H.J."/>
        </authorList>
    </citation>
    <scope>NUCLEOTIDE SEQUENCE</scope>
    <source>
        <strain evidence="3">NBRC 108219</strain>
    </source>
</reference>
<feature type="transmembrane region" description="Helical" evidence="1">
    <location>
        <begin position="12"/>
        <end position="35"/>
    </location>
</feature>